<dbReference type="PRINTS" id="PR00038">
    <property type="entry name" value="HTHLUXR"/>
</dbReference>
<evidence type="ECO:0000313" key="5">
    <source>
        <dbReference type="EMBL" id="BDD12899.1"/>
    </source>
</evidence>
<accession>A0AAU9CLN9</accession>
<dbReference type="EMBL" id="AP025322">
    <property type="protein sequence ID" value="BDD12899.1"/>
    <property type="molecule type" value="Genomic_DNA"/>
</dbReference>
<gene>
    <name evidence="5" type="primary">nreC</name>
    <name evidence="5" type="ORF">FUAX_53310</name>
</gene>
<organism evidence="5 6">
    <name type="scientific">Fulvitalea axinellae</name>
    <dbReference type="NCBI Taxonomy" id="1182444"/>
    <lineage>
        <taxon>Bacteria</taxon>
        <taxon>Pseudomonadati</taxon>
        <taxon>Bacteroidota</taxon>
        <taxon>Cytophagia</taxon>
        <taxon>Cytophagales</taxon>
        <taxon>Persicobacteraceae</taxon>
        <taxon>Fulvitalea</taxon>
    </lineage>
</organism>
<evidence type="ECO:0000256" key="1">
    <source>
        <dbReference type="ARBA" id="ARBA00022553"/>
    </source>
</evidence>
<feature type="domain" description="Response regulatory" evidence="4">
    <location>
        <begin position="6"/>
        <end position="121"/>
    </location>
</feature>
<dbReference type="InterPro" id="IPR000792">
    <property type="entry name" value="Tscrpt_reg_LuxR_C"/>
</dbReference>
<dbReference type="InterPro" id="IPR011006">
    <property type="entry name" value="CheY-like_superfamily"/>
</dbReference>
<evidence type="ECO:0000256" key="2">
    <source>
        <dbReference type="ARBA" id="ARBA00023125"/>
    </source>
</evidence>
<sequence>MNNKAISLAIVDDDALIVSLLKEFLDAKEGISVAFTAESGVRLLERLKENAPHPDVIILDLKMKGENGADTCAFIKEAYPHIRTIVMSSHYQDAFTGFMVKSGALAFIPKGISPTKLLEVIVSVHEKGFYFLPEQMDIVRKQLSSKTPKPVFSASEKLSDRESEILTLICKQKTSKEIGEALFISPRTVEGHKKTLLRKTGSKNVVGLVLYAFRHKLVDDHDLSSPI</sequence>
<keyword evidence="6" id="KW-1185">Reference proteome</keyword>
<dbReference type="AlphaFoldDB" id="A0AAU9CLN9"/>
<dbReference type="SUPFAM" id="SSF46894">
    <property type="entry name" value="C-terminal effector domain of the bipartite response regulators"/>
    <property type="match status" value="1"/>
</dbReference>
<protein>
    <submittedName>
        <fullName evidence="5">Oxygen regulatory protein NreC</fullName>
    </submittedName>
</protein>
<dbReference type="PANTHER" id="PTHR43214:SF43">
    <property type="entry name" value="TWO-COMPONENT RESPONSE REGULATOR"/>
    <property type="match status" value="1"/>
</dbReference>
<dbReference type="InterPro" id="IPR039420">
    <property type="entry name" value="WalR-like"/>
</dbReference>
<reference evidence="5 6" key="1">
    <citation type="submission" date="2021-12" db="EMBL/GenBank/DDBJ databases">
        <title>Genome sequencing of bacteria with rrn-lacking chromosome and rrn-plasmid.</title>
        <authorList>
            <person name="Anda M."/>
            <person name="Iwasaki W."/>
        </authorList>
    </citation>
    <scope>NUCLEOTIDE SEQUENCE [LARGE SCALE GENOMIC DNA]</scope>
    <source>
        <strain evidence="5 6">DSM 100852</strain>
        <plasmid evidence="5 6">pFA8</plasmid>
    </source>
</reference>
<dbReference type="GO" id="GO:0006355">
    <property type="term" value="P:regulation of DNA-templated transcription"/>
    <property type="evidence" value="ECO:0007669"/>
    <property type="project" value="InterPro"/>
</dbReference>
<keyword evidence="2" id="KW-0238">DNA-binding</keyword>
<proteinExistence type="predicted"/>
<dbReference type="SMART" id="SM00448">
    <property type="entry name" value="REC"/>
    <property type="match status" value="1"/>
</dbReference>
<dbReference type="SMART" id="SM00421">
    <property type="entry name" value="HTH_LUXR"/>
    <property type="match status" value="1"/>
</dbReference>
<dbReference type="GO" id="GO:0000160">
    <property type="term" value="P:phosphorelay signal transduction system"/>
    <property type="evidence" value="ECO:0007669"/>
    <property type="project" value="InterPro"/>
</dbReference>
<dbReference type="Pfam" id="PF00196">
    <property type="entry name" value="GerE"/>
    <property type="match status" value="1"/>
</dbReference>
<dbReference type="GO" id="GO:0003677">
    <property type="term" value="F:DNA binding"/>
    <property type="evidence" value="ECO:0007669"/>
    <property type="project" value="UniProtKB-KW"/>
</dbReference>
<keyword evidence="1" id="KW-0597">Phosphoprotein</keyword>
<dbReference type="Proteomes" id="UP001348817">
    <property type="component" value="Plasmid pFA8"/>
</dbReference>
<dbReference type="Gene3D" id="3.40.50.2300">
    <property type="match status" value="1"/>
</dbReference>
<dbReference type="CDD" id="cd17535">
    <property type="entry name" value="REC_NarL-like"/>
    <property type="match status" value="1"/>
</dbReference>
<dbReference type="InterPro" id="IPR058245">
    <property type="entry name" value="NreC/VraR/RcsB-like_REC"/>
</dbReference>
<geneLocation type="plasmid" evidence="5 6">
    <name>pFA8</name>
</geneLocation>
<dbReference type="RefSeq" id="WP_338396134.1">
    <property type="nucleotide sequence ID" value="NZ_AP025322.1"/>
</dbReference>
<dbReference type="InterPro" id="IPR001789">
    <property type="entry name" value="Sig_transdc_resp-reg_receiver"/>
</dbReference>
<dbReference type="InterPro" id="IPR016032">
    <property type="entry name" value="Sig_transdc_resp-reg_C-effctor"/>
</dbReference>
<keyword evidence="5" id="KW-0614">Plasmid</keyword>
<evidence type="ECO:0000259" key="3">
    <source>
        <dbReference type="SMART" id="SM00421"/>
    </source>
</evidence>
<dbReference type="CDD" id="cd06170">
    <property type="entry name" value="LuxR_C_like"/>
    <property type="match status" value="1"/>
</dbReference>
<dbReference type="PANTHER" id="PTHR43214">
    <property type="entry name" value="TWO-COMPONENT RESPONSE REGULATOR"/>
    <property type="match status" value="1"/>
</dbReference>
<dbReference type="SUPFAM" id="SSF52172">
    <property type="entry name" value="CheY-like"/>
    <property type="match status" value="1"/>
</dbReference>
<evidence type="ECO:0000313" key="6">
    <source>
        <dbReference type="Proteomes" id="UP001348817"/>
    </source>
</evidence>
<feature type="domain" description="HTH luxR-type" evidence="3">
    <location>
        <begin position="155"/>
        <end position="212"/>
    </location>
</feature>
<evidence type="ECO:0000259" key="4">
    <source>
        <dbReference type="SMART" id="SM00448"/>
    </source>
</evidence>
<dbReference type="KEGG" id="fax:FUAX_53310"/>
<name>A0AAU9CLN9_9BACT</name>
<dbReference type="Pfam" id="PF00072">
    <property type="entry name" value="Response_reg"/>
    <property type="match status" value="1"/>
</dbReference>